<comment type="caution">
    <text evidence="3">The sequence shown here is derived from an EMBL/GenBank/DDBJ whole genome shotgun (WGS) entry which is preliminary data.</text>
</comment>
<evidence type="ECO:0000313" key="4">
    <source>
        <dbReference type="Proteomes" id="UP000231542"/>
    </source>
</evidence>
<feature type="transmembrane region" description="Helical" evidence="1">
    <location>
        <begin position="339"/>
        <end position="358"/>
    </location>
</feature>
<evidence type="ECO:0000259" key="2">
    <source>
        <dbReference type="Pfam" id="PF19830"/>
    </source>
</evidence>
<sequence length="508" mass="59902">GYDNLYNIILSIPISFFTGNYVVIYNILLLLNITLSGLGMFLLVLRHFSSNRKIAFLISFSFAFCPYAMHRLFGHINLATIQWIPFFLIYFLQLLKTPNKKNAFLSALFLFLIAISSWHYLIYLILVIIFFIIYRTFFEKREAIKWKNYIYALLIFFAISLILIIPVVLPFIKASFAGGVVKPNAEEFDLFSADPLSYFTPSPLYLIGKKLIPLEIYASFSGNITESTTYLGIIEIALILLFISYWRRFKSEEKIKYKKWIWFSTIFYLLSLGPHLKIIGNVWRAVPLPMYFLLKLPLFSFARDSVRLNIFVLIGTLVILTIFLDYLSKNITKKIFKQLIIFLFIAFFIERIMIPMPIKKMENDPFYNMLRQDKEQYAIIELPMRWDVMGPKYDFAQTIHQKNISNGDLRYTALTNQTSVFINNDPLLKWMFCNYQNKDQLLNMFIPPSGEELREIYLKNNFRYILLHKNYLEYPICEGVKEIANNYFSDIPRVYEDDDLIVIDIKDL</sequence>
<feature type="transmembrane region" description="Helical" evidence="1">
    <location>
        <begin position="149"/>
        <end position="172"/>
    </location>
</feature>
<reference evidence="3 4" key="1">
    <citation type="submission" date="2017-09" db="EMBL/GenBank/DDBJ databases">
        <title>Depth-based differentiation of microbial function through sediment-hosted aquifers and enrichment of novel symbionts in the deep terrestrial subsurface.</title>
        <authorList>
            <person name="Probst A.J."/>
            <person name="Ladd B."/>
            <person name="Jarett J.K."/>
            <person name="Geller-Mcgrath D.E."/>
            <person name="Sieber C.M."/>
            <person name="Emerson J.B."/>
            <person name="Anantharaman K."/>
            <person name="Thomas B.C."/>
            <person name="Malmstrom R."/>
            <person name="Stieglmeier M."/>
            <person name="Klingl A."/>
            <person name="Woyke T."/>
            <person name="Ryan C.M."/>
            <person name="Banfield J.F."/>
        </authorList>
    </citation>
    <scope>NUCLEOTIDE SEQUENCE [LARGE SCALE GENOMIC DNA]</scope>
    <source>
        <strain evidence="3">CG08_land_8_20_14_0_20_40_16</strain>
    </source>
</reference>
<dbReference type="Proteomes" id="UP000231542">
    <property type="component" value="Unassembled WGS sequence"/>
</dbReference>
<gene>
    <name evidence="3" type="ORF">COT24_03675</name>
</gene>
<feature type="transmembrane region" description="Helical" evidence="1">
    <location>
        <begin position="104"/>
        <end position="137"/>
    </location>
</feature>
<dbReference type="InterPro" id="IPR046278">
    <property type="entry name" value="DUF6311"/>
</dbReference>
<proteinExistence type="predicted"/>
<feature type="non-terminal residue" evidence="3">
    <location>
        <position position="1"/>
    </location>
</feature>
<dbReference type="AlphaFoldDB" id="A0A2H0YV81"/>
<protein>
    <recommendedName>
        <fullName evidence="2">DUF6311 domain-containing protein</fullName>
    </recommendedName>
</protein>
<keyword evidence="1" id="KW-1133">Transmembrane helix</keyword>
<evidence type="ECO:0000313" key="3">
    <source>
        <dbReference type="EMBL" id="PIS42397.1"/>
    </source>
</evidence>
<feature type="domain" description="DUF6311" evidence="2">
    <location>
        <begin position="27"/>
        <end position="324"/>
    </location>
</feature>
<feature type="transmembrane region" description="Helical" evidence="1">
    <location>
        <begin position="260"/>
        <end position="286"/>
    </location>
</feature>
<keyword evidence="1" id="KW-0472">Membrane</keyword>
<name>A0A2H0YV81_9BACT</name>
<evidence type="ECO:0000256" key="1">
    <source>
        <dbReference type="SAM" id="Phobius"/>
    </source>
</evidence>
<feature type="transmembrane region" description="Helical" evidence="1">
    <location>
        <begin position="229"/>
        <end position="248"/>
    </location>
</feature>
<dbReference type="EMBL" id="PEXU01000044">
    <property type="protein sequence ID" value="PIS42397.1"/>
    <property type="molecule type" value="Genomic_DNA"/>
</dbReference>
<dbReference type="Pfam" id="PF19830">
    <property type="entry name" value="DUF6311"/>
    <property type="match status" value="1"/>
</dbReference>
<feature type="transmembrane region" description="Helical" evidence="1">
    <location>
        <begin position="72"/>
        <end position="92"/>
    </location>
</feature>
<feature type="transmembrane region" description="Helical" evidence="1">
    <location>
        <begin position="306"/>
        <end position="327"/>
    </location>
</feature>
<organism evidence="3 4">
    <name type="scientific">Candidatus Kerfeldbacteria bacterium CG08_land_8_20_14_0_20_40_16</name>
    <dbReference type="NCBI Taxonomy" id="2014244"/>
    <lineage>
        <taxon>Bacteria</taxon>
        <taxon>Candidatus Kerfeldiibacteriota</taxon>
    </lineage>
</organism>
<accession>A0A2H0YV81</accession>
<feature type="transmembrane region" description="Helical" evidence="1">
    <location>
        <begin position="23"/>
        <end position="45"/>
    </location>
</feature>
<keyword evidence="1" id="KW-0812">Transmembrane</keyword>